<feature type="compositionally biased region" description="Basic and acidic residues" evidence="1">
    <location>
        <begin position="63"/>
        <end position="81"/>
    </location>
</feature>
<organism evidence="2">
    <name type="scientific">bioreactor metagenome</name>
    <dbReference type="NCBI Taxonomy" id="1076179"/>
    <lineage>
        <taxon>unclassified sequences</taxon>
        <taxon>metagenomes</taxon>
        <taxon>ecological metagenomes</taxon>
    </lineage>
</organism>
<evidence type="ECO:0000313" key="2">
    <source>
        <dbReference type="EMBL" id="MPM70266.1"/>
    </source>
</evidence>
<name>A0A645BXL8_9ZZZZ</name>
<reference evidence="2" key="1">
    <citation type="submission" date="2019-08" db="EMBL/GenBank/DDBJ databases">
        <authorList>
            <person name="Kucharzyk K."/>
            <person name="Murdoch R.W."/>
            <person name="Higgins S."/>
            <person name="Loffler F."/>
        </authorList>
    </citation>
    <scope>NUCLEOTIDE SEQUENCE</scope>
</reference>
<feature type="region of interest" description="Disordered" evidence="1">
    <location>
        <begin position="63"/>
        <end position="85"/>
    </location>
</feature>
<protein>
    <submittedName>
        <fullName evidence="2">Uncharacterized protein</fullName>
    </submittedName>
</protein>
<dbReference type="AlphaFoldDB" id="A0A645BXL8"/>
<evidence type="ECO:0000256" key="1">
    <source>
        <dbReference type="SAM" id="MobiDB-lite"/>
    </source>
</evidence>
<dbReference type="EMBL" id="VSSQ01023377">
    <property type="protein sequence ID" value="MPM70266.1"/>
    <property type="molecule type" value="Genomic_DNA"/>
</dbReference>
<comment type="caution">
    <text evidence="2">The sequence shown here is derived from an EMBL/GenBank/DDBJ whole genome shotgun (WGS) entry which is preliminary data.</text>
</comment>
<sequence>MKFERQRPAVGGNRRQGRQLAVAVDGITQPAARPRGSVDGEDHLLAAFKNTIFAIEADPDFDRLIHGKGHSPESQRQHHAPESAMRTHATFLLEFKKHDIRIL</sequence>
<gene>
    <name evidence="2" type="ORF">SDC9_117220</name>
</gene>
<proteinExistence type="predicted"/>
<accession>A0A645BXL8</accession>